<dbReference type="Proteomes" id="UP000653730">
    <property type="component" value="Unassembled WGS sequence"/>
</dbReference>
<evidence type="ECO:0000313" key="4">
    <source>
        <dbReference type="Proteomes" id="UP000653730"/>
    </source>
</evidence>
<sequence length="75" mass="8248">MKIILKITALSMLMIFFSACTQSDDFVEETQNTLMTSTVDTIPEVEEDKDEGTQVSPGTSATGDDASVWPDNERD</sequence>
<evidence type="ECO:0000256" key="1">
    <source>
        <dbReference type="SAM" id="MobiDB-lite"/>
    </source>
</evidence>
<organism evidence="3 4">
    <name type="scientific">Sinomicrobium weinanense</name>
    <dbReference type="NCBI Taxonomy" id="2842200"/>
    <lineage>
        <taxon>Bacteria</taxon>
        <taxon>Pseudomonadati</taxon>
        <taxon>Bacteroidota</taxon>
        <taxon>Flavobacteriia</taxon>
        <taxon>Flavobacteriales</taxon>
        <taxon>Flavobacteriaceae</taxon>
        <taxon>Sinomicrobium</taxon>
    </lineage>
</organism>
<feature type="signal peptide" evidence="2">
    <location>
        <begin position="1"/>
        <end position="23"/>
    </location>
</feature>
<evidence type="ECO:0000256" key="2">
    <source>
        <dbReference type="SAM" id="SignalP"/>
    </source>
</evidence>
<dbReference type="RefSeq" id="WP_187964285.1">
    <property type="nucleotide sequence ID" value="NZ_JACVDC010000006.1"/>
</dbReference>
<dbReference type="AlphaFoldDB" id="A0A926JPL4"/>
<proteinExistence type="predicted"/>
<name>A0A926JPL4_9FLAO</name>
<protein>
    <recommendedName>
        <fullName evidence="5">Secreted protein</fullName>
    </recommendedName>
</protein>
<feature type="chain" id="PRO_5036842035" description="Secreted protein" evidence="2">
    <location>
        <begin position="24"/>
        <end position="75"/>
    </location>
</feature>
<evidence type="ECO:0000313" key="3">
    <source>
        <dbReference type="EMBL" id="MBC9795135.1"/>
    </source>
</evidence>
<feature type="region of interest" description="Disordered" evidence="1">
    <location>
        <begin position="37"/>
        <end position="75"/>
    </location>
</feature>
<reference evidence="3 4" key="1">
    <citation type="submission" date="2020-09" db="EMBL/GenBank/DDBJ databases">
        <title>Sinomicrobium weinanense sp. nov., a halophilic bacteria isolated from saline-alkali soil.</title>
        <authorList>
            <person name="Wu P."/>
            <person name="Ren H."/>
            <person name="Mei Y."/>
            <person name="Liang Y."/>
            <person name="Chen Z."/>
        </authorList>
    </citation>
    <scope>NUCLEOTIDE SEQUENCE [LARGE SCALE GENOMIC DNA]</scope>
    <source>
        <strain evidence="3 4">FJxs</strain>
    </source>
</reference>
<gene>
    <name evidence="3" type="ORF">IBL28_04100</name>
</gene>
<accession>A0A926JPL4</accession>
<keyword evidence="4" id="KW-1185">Reference proteome</keyword>
<comment type="caution">
    <text evidence="3">The sequence shown here is derived from an EMBL/GenBank/DDBJ whole genome shotgun (WGS) entry which is preliminary data.</text>
</comment>
<dbReference type="EMBL" id="JACVDC010000006">
    <property type="protein sequence ID" value="MBC9795135.1"/>
    <property type="molecule type" value="Genomic_DNA"/>
</dbReference>
<keyword evidence="2" id="KW-0732">Signal</keyword>
<dbReference type="PROSITE" id="PS51257">
    <property type="entry name" value="PROKAR_LIPOPROTEIN"/>
    <property type="match status" value="1"/>
</dbReference>
<evidence type="ECO:0008006" key="5">
    <source>
        <dbReference type="Google" id="ProtNLM"/>
    </source>
</evidence>
<feature type="compositionally biased region" description="Polar residues" evidence="1">
    <location>
        <begin position="53"/>
        <end position="62"/>
    </location>
</feature>